<evidence type="ECO:0000313" key="1">
    <source>
        <dbReference type="EMBL" id="TRX02594.1"/>
    </source>
</evidence>
<gene>
    <name evidence="1" type="ORF">EKO24_002155</name>
</gene>
<dbReference type="EMBL" id="RYFG02000010">
    <property type="protein sequence ID" value="TRX02594.1"/>
    <property type="molecule type" value="Genomic_DNA"/>
</dbReference>
<name>A0ABY3CFX1_9GAMM</name>
<reference evidence="1 2" key="1">
    <citation type="journal article" date="2019" name="Antonie Van Leeuwenhoek">
        <title>Description of 'Ca. Methylobacter oryzae' KRF1, a novel species from the environmentally important Methylobacter clade 2.</title>
        <authorList>
            <person name="Khatri K."/>
            <person name="Mohite J.A."/>
            <person name="Pandit P.S."/>
            <person name="Bahulikar R."/>
            <person name="Rahalkar M.C."/>
        </authorList>
    </citation>
    <scope>NUCLEOTIDE SEQUENCE [LARGE SCALE GENOMIC DNA]</scope>
    <source>
        <strain evidence="1 2">KRF1</strain>
    </source>
</reference>
<dbReference type="Proteomes" id="UP000733744">
    <property type="component" value="Unassembled WGS sequence"/>
</dbReference>
<protein>
    <submittedName>
        <fullName evidence="1">Uncharacterized protein</fullName>
    </submittedName>
</protein>
<dbReference type="RefSeq" id="WP_127027065.1">
    <property type="nucleotide sequence ID" value="NZ_RYFG02000010.1"/>
</dbReference>
<organism evidence="1 2">
    <name type="scientific">Candidatus Methylobacter oryzae</name>
    <dbReference type="NCBI Taxonomy" id="2497749"/>
    <lineage>
        <taxon>Bacteria</taxon>
        <taxon>Pseudomonadati</taxon>
        <taxon>Pseudomonadota</taxon>
        <taxon>Gammaproteobacteria</taxon>
        <taxon>Methylococcales</taxon>
        <taxon>Methylococcaceae</taxon>
        <taxon>Methylobacter</taxon>
    </lineage>
</organism>
<comment type="caution">
    <text evidence="1">The sequence shown here is derived from an EMBL/GenBank/DDBJ whole genome shotgun (WGS) entry which is preliminary data.</text>
</comment>
<proteinExistence type="predicted"/>
<keyword evidence="2" id="KW-1185">Reference proteome</keyword>
<evidence type="ECO:0000313" key="2">
    <source>
        <dbReference type="Proteomes" id="UP000733744"/>
    </source>
</evidence>
<sequence length="334" mass="38728">MTLCVAWIRQANGTEELVFATDSTLTGGEKWDHGIKLFELPRKDCLLSFAGSTARAYPLILNLVSSISFDKYLDSPSTNIEEVLKHITELFTDLIRKIVKEVISEDIHELRNAARFVFGGWDWQRGLFRVWELFYSKEVEGFLFKEITDDGTKTRFYTFIGDAQQDDFSEQTKKRFQQLLIDEDKLDSKLDMEPLKLLREIALDSSIRAVGGSLQIAKVYKSSRTEFFGITWPSSDSPPYFQGRKYNQASKPPVRYLNPDTFEIMDMDLPRTIKLDDEEIYGSHIDFVRECYPNGEVSETISERDRLRIKSILKEVAYTQFLQRQQSIGEELEE</sequence>
<accession>A0ABY3CFX1</accession>